<gene>
    <name evidence="2" type="ORF">CK203_023772</name>
</gene>
<feature type="compositionally biased region" description="Polar residues" evidence="1">
    <location>
        <begin position="33"/>
        <end position="51"/>
    </location>
</feature>
<feature type="region of interest" description="Disordered" evidence="1">
    <location>
        <begin position="1"/>
        <end position="51"/>
    </location>
</feature>
<dbReference type="AlphaFoldDB" id="A0A438JA15"/>
<organism evidence="2 3">
    <name type="scientific">Vitis vinifera</name>
    <name type="common">Grape</name>
    <dbReference type="NCBI Taxonomy" id="29760"/>
    <lineage>
        <taxon>Eukaryota</taxon>
        <taxon>Viridiplantae</taxon>
        <taxon>Streptophyta</taxon>
        <taxon>Embryophyta</taxon>
        <taxon>Tracheophyta</taxon>
        <taxon>Spermatophyta</taxon>
        <taxon>Magnoliopsida</taxon>
        <taxon>eudicotyledons</taxon>
        <taxon>Gunneridae</taxon>
        <taxon>Pentapetalae</taxon>
        <taxon>rosids</taxon>
        <taxon>Vitales</taxon>
        <taxon>Vitaceae</taxon>
        <taxon>Viteae</taxon>
        <taxon>Vitis</taxon>
    </lineage>
</organism>
<evidence type="ECO:0000256" key="1">
    <source>
        <dbReference type="SAM" id="MobiDB-lite"/>
    </source>
</evidence>
<evidence type="ECO:0000313" key="2">
    <source>
        <dbReference type="EMBL" id="RVX05805.1"/>
    </source>
</evidence>
<feature type="compositionally biased region" description="Basic and acidic residues" evidence="1">
    <location>
        <begin position="23"/>
        <end position="32"/>
    </location>
</feature>
<feature type="compositionally biased region" description="Acidic residues" evidence="1">
    <location>
        <begin position="9"/>
        <end position="22"/>
    </location>
</feature>
<comment type="caution">
    <text evidence="2">The sequence shown here is derived from an EMBL/GenBank/DDBJ whole genome shotgun (WGS) entry which is preliminary data.</text>
</comment>
<proteinExistence type="predicted"/>
<accession>A0A438JA15</accession>
<evidence type="ECO:0000313" key="3">
    <source>
        <dbReference type="Proteomes" id="UP000288805"/>
    </source>
</evidence>
<reference evidence="2 3" key="1">
    <citation type="journal article" date="2018" name="PLoS Genet.">
        <title>Population sequencing reveals clonal diversity and ancestral inbreeding in the grapevine cultivar Chardonnay.</title>
        <authorList>
            <person name="Roach M.J."/>
            <person name="Johnson D.L."/>
            <person name="Bohlmann J."/>
            <person name="van Vuuren H.J."/>
            <person name="Jones S.J."/>
            <person name="Pretorius I.S."/>
            <person name="Schmidt S.A."/>
            <person name="Borneman A.R."/>
        </authorList>
    </citation>
    <scope>NUCLEOTIDE SEQUENCE [LARGE SCALE GENOMIC DNA]</scope>
    <source>
        <strain evidence="3">cv. Chardonnay</strain>
        <tissue evidence="2">Leaf</tissue>
    </source>
</reference>
<name>A0A438JA15_VITVI</name>
<protein>
    <submittedName>
        <fullName evidence="2">Uncharacterized protein</fullName>
    </submittedName>
</protein>
<sequence length="193" mass="21740">MAPVAEFIELSDDDDDDDEDDNDGRKTPEAAKQKQTQSAPEFLMPQSTRSGRQASVKTKQSFWAMPFASFSLRTQRKTEGPCQCLPNVNVYRLETEGLDDGTSSWKKPWISVFLANKSWETLSEIELTLIVKHSAVILFSEHSLLFFLIYKALSSQMTVEGALQINLDFTQSYFPDGACEEKVLGSWMTTGHL</sequence>
<dbReference type="EMBL" id="QGNW01000054">
    <property type="protein sequence ID" value="RVX05805.1"/>
    <property type="molecule type" value="Genomic_DNA"/>
</dbReference>
<dbReference type="Proteomes" id="UP000288805">
    <property type="component" value="Unassembled WGS sequence"/>
</dbReference>